<proteinExistence type="inferred from homology"/>
<dbReference type="Proteomes" id="UP000218231">
    <property type="component" value="Unassembled WGS sequence"/>
</dbReference>
<keyword evidence="3" id="KW-0809">Transit peptide</keyword>
<reference evidence="7 8" key="1">
    <citation type="journal article" date="2017" name="Curr. Biol.">
        <title>Genome architecture and evolution of a unichromosomal asexual nematode.</title>
        <authorList>
            <person name="Fradin H."/>
            <person name="Zegar C."/>
            <person name="Gutwein M."/>
            <person name="Lucas J."/>
            <person name="Kovtun M."/>
            <person name="Corcoran D."/>
            <person name="Baugh L.R."/>
            <person name="Kiontke K."/>
            <person name="Gunsalus K."/>
            <person name="Fitch D.H."/>
            <person name="Piano F."/>
        </authorList>
    </citation>
    <scope>NUCLEOTIDE SEQUENCE [LARGE SCALE GENOMIC DNA]</scope>
    <source>
        <strain evidence="7">PF1309</strain>
    </source>
</reference>
<organism evidence="7 8">
    <name type="scientific">Diploscapter pachys</name>
    <dbReference type="NCBI Taxonomy" id="2018661"/>
    <lineage>
        <taxon>Eukaryota</taxon>
        <taxon>Metazoa</taxon>
        <taxon>Ecdysozoa</taxon>
        <taxon>Nematoda</taxon>
        <taxon>Chromadorea</taxon>
        <taxon>Rhabditida</taxon>
        <taxon>Rhabditina</taxon>
        <taxon>Rhabditomorpha</taxon>
        <taxon>Rhabditoidea</taxon>
        <taxon>Rhabditidae</taxon>
        <taxon>Diploscapter</taxon>
    </lineage>
</organism>
<dbReference type="FunFam" id="3.40.50.720:FF:000147">
    <property type="entry name" value="Reticulon-4-interacting protein 1 homolog, mitochondrial"/>
    <property type="match status" value="1"/>
</dbReference>
<evidence type="ECO:0000313" key="7">
    <source>
        <dbReference type="EMBL" id="PAV88384.1"/>
    </source>
</evidence>
<dbReference type="Pfam" id="PF08240">
    <property type="entry name" value="ADH_N"/>
    <property type="match status" value="1"/>
</dbReference>
<gene>
    <name evidence="7" type="ORF">WR25_05978</name>
</gene>
<dbReference type="PANTHER" id="PTHR11695:SF294">
    <property type="entry name" value="RETICULON-4-INTERACTING PROTEIN 1, MITOCHONDRIAL"/>
    <property type="match status" value="1"/>
</dbReference>
<dbReference type="Pfam" id="PF13602">
    <property type="entry name" value="ADH_zinc_N_2"/>
    <property type="match status" value="1"/>
</dbReference>
<dbReference type="InterPro" id="IPR011032">
    <property type="entry name" value="GroES-like_sf"/>
</dbReference>
<evidence type="ECO:0000256" key="1">
    <source>
        <dbReference type="ARBA" id="ARBA00004173"/>
    </source>
</evidence>
<dbReference type="OrthoDB" id="48317at2759"/>
<evidence type="ECO:0000313" key="8">
    <source>
        <dbReference type="Proteomes" id="UP000218231"/>
    </source>
</evidence>
<dbReference type="InterPro" id="IPR013154">
    <property type="entry name" value="ADH-like_N"/>
</dbReference>
<dbReference type="Gene3D" id="3.90.180.10">
    <property type="entry name" value="Medium-chain alcohol dehydrogenases, catalytic domain"/>
    <property type="match status" value="1"/>
</dbReference>
<keyword evidence="4" id="KW-0560">Oxidoreductase</keyword>
<accession>A0A2A2LQ83</accession>
<feature type="domain" description="Enoyl reductase (ER)" evidence="6">
    <location>
        <begin position="37"/>
        <end position="367"/>
    </location>
</feature>
<evidence type="ECO:0000256" key="4">
    <source>
        <dbReference type="ARBA" id="ARBA00023002"/>
    </source>
</evidence>
<evidence type="ECO:0000256" key="5">
    <source>
        <dbReference type="ARBA" id="ARBA00023128"/>
    </source>
</evidence>
<dbReference type="AlphaFoldDB" id="A0A2A2LQ83"/>
<comment type="similarity">
    <text evidence="2">Belongs to the zinc-containing alcohol dehydrogenase family. Quinone oxidoreductase subfamily.</text>
</comment>
<dbReference type="GO" id="GO:0008270">
    <property type="term" value="F:zinc ion binding"/>
    <property type="evidence" value="ECO:0007669"/>
    <property type="project" value="InterPro"/>
</dbReference>
<dbReference type="EMBL" id="LIAE01006519">
    <property type="protein sequence ID" value="PAV88384.1"/>
    <property type="molecule type" value="Genomic_DNA"/>
</dbReference>
<dbReference type="STRING" id="2018661.A0A2A2LQ83"/>
<sequence>MKLCRPNLAAAASRAASGSMKAWLAESPTIGITKINHPIPTLKRPNDVLIRVKAASVNTIDTKMVQGYGDELLGIWHKAANCNSAASRFPMIPGRDCSGTVESVGPSVHSLRPGDEVIAVVPAIEQGAHAEFTVTPDTCCAPKPRNLSFTEAASVPYVACTSWASLVTFARMNPRKKPSERVLINGGSGGLGTMAIQMLKSWGVEKVVATCSKNSFELVRSLGAIPIDYAAPNATDLLIELAPFEVILDCVDSELAKWSDHVMGTWRNCVHVSVVSPLMSDTDRYGVITGLFSTAAKHFNRAYKSHMQGRWYTYAYFMPNQECLLQVSKLLEEGKIKPIVEKVYKFDEMPAAYEKVSYLHGKGKTVVEFD</sequence>
<dbReference type="PANTHER" id="PTHR11695">
    <property type="entry name" value="ALCOHOL DEHYDROGENASE RELATED"/>
    <property type="match status" value="1"/>
</dbReference>
<name>A0A2A2LQ83_9BILA</name>
<dbReference type="InterPro" id="IPR037397">
    <property type="entry name" value="RTN4IP1"/>
</dbReference>
<dbReference type="InterPro" id="IPR050700">
    <property type="entry name" value="YIM1/Zinc_Alcohol_DH_Fams"/>
</dbReference>
<dbReference type="GO" id="GO:0016491">
    <property type="term" value="F:oxidoreductase activity"/>
    <property type="evidence" value="ECO:0007669"/>
    <property type="project" value="UniProtKB-KW"/>
</dbReference>
<dbReference type="InterPro" id="IPR020843">
    <property type="entry name" value="ER"/>
</dbReference>
<keyword evidence="5" id="KW-0496">Mitochondrion</keyword>
<dbReference type="SUPFAM" id="SSF51735">
    <property type="entry name" value="NAD(P)-binding Rossmann-fold domains"/>
    <property type="match status" value="1"/>
</dbReference>
<keyword evidence="8" id="KW-1185">Reference proteome</keyword>
<evidence type="ECO:0000256" key="3">
    <source>
        <dbReference type="ARBA" id="ARBA00022946"/>
    </source>
</evidence>
<dbReference type="SUPFAM" id="SSF50129">
    <property type="entry name" value="GroES-like"/>
    <property type="match status" value="1"/>
</dbReference>
<dbReference type="InterPro" id="IPR002364">
    <property type="entry name" value="Quin_OxRdtase/zeta-crystal_CS"/>
</dbReference>
<dbReference type="CDD" id="cd08248">
    <property type="entry name" value="RTN4I1"/>
    <property type="match status" value="1"/>
</dbReference>
<evidence type="ECO:0000256" key="2">
    <source>
        <dbReference type="ARBA" id="ARBA00010371"/>
    </source>
</evidence>
<dbReference type="Gene3D" id="3.40.50.720">
    <property type="entry name" value="NAD(P)-binding Rossmann-like Domain"/>
    <property type="match status" value="1"/>
</dbReference>
<dbReference type="PROSITE" id="PS01162">
    <property type="entry name" value="QOR_ZETA_CRYSTAL"/>
    <property type="match status" value="1"/>
</dbReference>
<protein>
    <recommendedName>
        <fullName evidence="6">Enoyl reductase (ER) domain-containing protein</fullName>
    </recommendedName>
</protein>
<comment type="subcellular location">
    <subcellularLocation>
        <location evidence="1">Mitochondrion</location>
    </subcellularLocation>
</comment>
<comment type="caution">
    <text evidence="7">The sequence shown here is derived from an EMBL/GenBank/DDBJ whole genome shotgun (WGS) entry which is preliminary data.</text>
</comment>
<dbReference type="InterPro" id="IPR036291">
    <property type="entry name" value="NAD(P)-bd_dom_sf"/>
</dbReference>
<dbReference type="GO" id="GO:0005739">
    <property type="term" value="C:mitochondrion"/>
    <property type="evidence" value="ECO:0007669"/>
    <property type="project" value="UniProtKB-SubCell"/>
</dbReference>
<evidence type="ECO:0000259" key="6">
    <source>
        <dbReference type="SMART" id="SM00829"/>
    </source>
</evidence>
<dbReference type="SMART" id="SM00829">
    <property type="entry name" value="PKS_ER"/>
    <property type="match status" value="1"/>
</dbReference>